<evidence type="ECO:0000256" key="2">
    <source>
        <dbReference type="ARBA" id="ARBA00007867"/>
    </source>
</evidence>
<reference evidence="13 14" key="1">
    <citation type="submission" date="2019-01" db="EMBL/GenBank/DDBJ databases">
        <title>A draft genome assembly of the solar-powered sea slug Elysia chlorotica.</title>
        <authorList>
            <person name="Cai H."/>
            <person name="Li Q."/>
            <person name="Fang X."/>
            <person name="Li J."/>
            <person name="Curtis N.E."/>
            <person name="Altenburger A."/>
            <person name="Shibata T."/>
            <person name="Feng M."/>
            <person name="Maeda T."/>
            <person name="Schwartz J.A."/>
            <person name="Shigenobu S."/>
            <person name="Lundholm N."/>
            <person name="Nishiyama T."/>
            <person name="Yang H."/>
            <person name="Hasebe M."/>
            <person name="Li S."/>
            <person name="Pierce S.K."/>
            <person name="Wang J."/>
        </authorList>
    </citation>
    <scope>NUCLEOTIDE SEQUENCE [LARGE SCALE GENOMIC DNA]</scope>
    <source>
        <strain evidence="13">EC2010</strain>
        <tissue evidence="13">Whole organism of an adult</tissue>
    </source>
</reference>
<dbReference type="STRING" id="188477.A0A3S1H7R0"/>
<dbReference type="FunFam" id="3.40.50.150:FF:000013">
    <property type="entry name" value="Spermidine synthase"/>
    <property type="match status" value="1"/>
</dbReference>
<dbReference type="InterPro" id="IPR037163">
    <property type="entry name" value="Spermidine_synt_N_sf"/>
</dbReference>
<dbReference type="SUPFAM" id="SSF53335">
    <property type="entry name" value="S-adenosyl-L-methionine-dependent methyltransferases"/>
    <property type="match status" value="1"/>
</dbReference>
<dbReference type="Proteomes" id="UP000271974">
    <property type="component" value="Unassembled WGS sequence"/>
</dbReference>
<feature type="active site" description="Proton acceptor" evidence="10">
    <location>
        <position position="168"/>
    </location>
</feature>
<dbReference type="InterPro" id="IPR029063">
    <property type="entry name" value="SAM-dependent_MTases_sf"/>
</dbReference>
<comment type="caution">
    <text evidence="13">The sequence shown here is derived from an EMBL/GenBank/DDBJ whole genome shotgun (WGS) entry which is preliminary data.</text>
</comment>
<evidence type="ECO:0000313" key="14">
    <source>
        <dbReference type="Proteomes" id="UP000271974"/>
    </source>
</evidence>
<feature type="domain" description="PABS" evidence="12">
    <location>
        <begin position="13"/>
        <end position="242"/>
    </location>
</feature>
<comment type="pathway">
    <text evidence="1">Amine and polyamine biosynthesis; spermidine biosynthesis; spermidine from putrescine: step 1/1.</text>
</comment>
<gene>
    <name evidence="13" type="ORF">EGW08_018351</name>
</gene>
<evidence type="ECO:0000256" key="4">
    <source>
        <dbReference type="ARBA" id="ARBA00012455"/>
    </source>
</evidence>
<dbReference type="Gene3D" id="2.30.140.10">
    <property type="entry name" value="Spermidine synthase, tetramerisation domain"/>
    <property type="match status" value="1"/>
</dbReference>
<comment type="subunit">
    <text evidence="3">Homodimer or homotetramer.</text>
</comment>
<evidence type="ECO:0000256" key="11">
    <source>
        <dbReference type="RuleBase" id="RU003836"/>
    </source>
</evidence>
<organism evidence="13 14">
    <name type="scientific">Elysia chlorotica</name>
    <name type="common">Eastern emerald elysia</name>
    <name type="synonym">Sea slug</name>
    <dbReference type="NCBI Taxonomy" id="188477"/>
    <lineage>
        <taxon>Eukaryota</taxon>
        <taxon>Metazoa</taxon>
        <taxon>Spiralia</taxon>
        <taxon>Lophotrochozoa</taxon>
        <taxon>Mollusca</taxon>
        <taxon>Gastropoda</taxon>
        <taxon>Heterobranchia</taxon>
        <taxon>Euthyneura</taxon>
        <taxon>Panpulmonata</taxon>
        <taxon>Sacoglossa</taxon>
        <taxon>Placobranchoidea</taxon>
        <taxon>Plakobranchidae</taxon>
        <taxon>Elysia</taxon>
    </lineage>
</organism>
<dbReference type="InterPro" id="IPR001045">
    <property type="entry name" value="Spermi_synthase"/>
</dbReference>
<dbReference type="GO" id="GO:0004766">
    <property type="term" value="F:spermidine synthase activity"/>
    <property type="evidence" value="ECO:0007669"/>
    <property type="project" value="UniProtKB-EC"/>
</dbReference>
<dbReference type="EC" id="2.5.1.16" evidence="4"/>
<dbReference type="NCBIfam" id="TIGR00417">
    <property type="entry name" value="speE"/>
    <property type="match status" value="1"/>
</dbReference>
<dbReference type="EMBL" id="RQTK01000890">
    <property type="protein sequence ID" value="RUS73881.1"/>
    <property type="molecule type" value="Genomic_DNA"/>
</dbReference>
<dbReference type="FunFam" id="2.30.140.10:FF:000001">
    <property type="entry name" value="SPE3p Spermidine synthase"/>
    <property type="match status" value="1"/>
</dbReference>
<dbReference type="InterPro" id="IPR030373">
    <property type="entry name" value="PABS_CS"/>
</dbReference>
<evidence type="ECO:0000313" key="13">
    <source>
        <dbReference type="EMBL" id="RUS73881.1"/>
    </source>
</evidence>
<comment type="function">
    <text evidence="7">Catalyzes the production of spermidine from putrescine and decarboxylated S-adenosylmethionine (dcSAM). Has a strong preference for putrescine as substrate, and has very low activity towards 1,3-diaminopropane. Has extremely low activity towards spermidine.</text>
</comment>
<keyword evidence="10" id="KW-0620">Polyamine biosynthesis</keyword>
<protein>
    <recommendedName>
        <fullName evidence="8">Spermidine synthase</fullName>
        <ecNumber evidence="4">2.5.1.16</ecNumber>
    </recommendedName>
    <alternativeName>
        <fullName evidence="9">Putrescine aminopropyltransferase</fullName>
    </alternativeName>
</protein>
<evidence type="ECO:0000256" key="8">
    <source>
        <dbReference type="ARBA" id="ARBA00072554"/>
    </source>
</evidence>
<evidence type="ECO:0000256" key="7">
    <source>
        <dbReference type="ARBA" id="ARBA00053963"/>
    </source>
</evidence>
<evidence type="ECO:0000259" key="12">
    <source>
        <dbReference type="PROSITE" id="PS51006"/>
    </source>
</evidence>
<evidence type="ECO:0000256" key="1">
    <source>
        <dbReference type="ARBA" id="ARBA00005123"/>
    </source>
</evidence>
<dbReference type="InterPro" id="IPR030374">
    <property type="entry name" value="PABS"/>
</dbReference>
<dbReference type="GO" id="GO:0005829">
    <property type="term" value="C:cytosol"/>
    <property type="evidence" value="ECO:0007669"/>
    <property type="project" value="TreeGrafter"/>
</dbReference>
<dbReference type="PANTHER" id="PTHR11558:SF11">
    <property type="entry name" value="SPERMIDINE SYNTHASE"/>
    <property type="match status" value="1"/>
</dbReference>
<evidence type="ECO:0000256" key="3">
    <source>
        <dbReference type="ARBA" id="ARBA00011774"/>
    </source>
</evidence>
<comment type="similarity">
    <text evidence="2 11">Belongs to the spermidine/spermine synthase family.</text>
</comment>
<proteinExistence type="inferred from homology"/>
<name>A0A3S1H7R0_ELYCH</name>
<keyword evidence="5 10" id="KW-0808">Transferase</keyword>
<evidence type="ECO:0000256" key="10">
    <source>
        <dbReference type="PROSITE-ProRule" id="PRU00354"/>
    </source>
</evidence>
<dbReference type="PROSITE" id="PS51006">
    <property type="entry name" value="PABS_2"/>
    <property type="match status" value="1"/>
</dbReference>
<dbReference type="GO" id="GO:0008295">
    <property type="term" value="P:spermidine biosynthetic process"/>
    <property type="evidence" value="ECO:0007669"/>
    <property type="project" value="TreeGrafter"/>
</dbReference>
<evidence type="ECO:0000256" key="6">
    <source>
        <dbReference type="ARBA" id="ARBA00049307"/>
    </source>
</evidence>
<comment type="catalytic activity">
    <reaction evidence="6">
        <text>S-adenosyl 3-(methylsulfanyl)propylamine + putrescine = S-methyl-5'-thioadenosine + spermidine + H(+)</text>
        <dbReference type="Rhea" id="RHEA:12721"/>
        <dbReference type="ChEBI" id="CHEBI:15378"/>
        <dbReference type="ChEBI" id="CHEBI:17509"/>
        <dbReference type="ChEBI" id="CHEBI:57443"/>
        <dbReference type="ChEBI" id="CHEBI:57834"/>
        <dbReference type="ChEBI" id="CHEBI:326268"/>
        <dbReference type="EC" id="2.5.1.16"/>
    </reaction>
</comment>
<dbReference type="InterPro" id="IPR035246">
    <property type="entry name" value="Spermidine_synt_N"/>
</dbReference>
<feature type="non-terminal residue" evidence="13">
    <location>
        <position position="288"/>
    </location>
</feature>
<dbReference type="PROSITE" id="PS01330">
    <property type="entry name" value="PABS_1"/>
    <property type="match status" value="1"/>
</dbReference>
<dbReference type="Pfam" id="PF17284">
    <property type="entry name" value="Spermine_synt_N"/>
    <property type="match status" value="1"/>
</dbReference>
<dbReference type="AlphaFoldDB" id="A0A3S1H7R0"/>
<dbReference type="HAMAP" id="MF_00198">
    <property type="entry name" value="Spermidine_synth"/>
    <property type="match status" value="1"/>
</dbReference>
<dbReference type="Gene3D" id="3.40.50.150">
    <property type="entry name" value="Vaccinia Virus protein VP39"/>
    <property type="match status" value="1"/>
</dbReference>
<evidence type="ECO:0000256" key="5">
    <source>
        <dbReference type="ARBA" id="ARBA00022679"/>
    </source>
</evidence>
<sequence>MENNYKSESVIENGWFHEMNTNWDGFGVSIKVEEILFQEKSKFQDVLVFKSTSFGNVLVLNGIIQCTERDEFTYQEMITHLPMNLHPRPQRVLVVGGGDGGVVREVLKYKSVNEVVLCEIDQTVIDVCKKHLPSMADCLTDPRVTIHTDDGAAYVRDHPNQFDVIITDAPDPDGMSIACTYGDLLILFLPSVCMPGETVFLDLPVVTQMASSCKEVFPSVGYALGNTPTYVSGVMGYLLASKEQDLDFTKPLHRLSDKDLETMKLRYYTSDVHTTAFNLPNYVRTVSE</sequence>
<accession>A0A3S1H7R0</accession>
<dbReference type="NCBIfam" id="NF002010">
    <property type="entry name" value="PRK00811.1"/>
    <property type="match status" value="1"/>
</dbReference>
<dbReference type="PANTHER" id="PTHR11558">
    <property type="entry name" value="SPERMIDINE/SPERMINE SYNTHASE"/>
    <property type="match status" value="1"/>
</dbReference>
<dbReference type="Pfam" id="PF01564">
    <property type="entry name" value="Spermine_synth"/>
    <property type="match status" value="1"/>
</dbReference>
<dbReference type="OrthoDB" id="38125at2759"/>
<dbReference type="CDD" id="cd02440">
    <property type="entry name" value="AdoMet_MTases"/>
    <property type="match status" value="1"/>
</dbReference>
<evidence type="ECO:0000256" key="9">
    <source>
        <dbReference type="ARBA" id="ARBA00082964"/>
    </source>
</evidence>
<keyword evidence="14" id="KW-1185">Reference proteome</keyword>